<dbReference type="InterPro" id="IPR023772">
    <property type="entry name" value="DNA-bd_HTH_TetR-type_CS"/>
</dbReference>
<feature type="domain" description="HTH tetR-type" evidence="6">
    <location>
        <begin position="20"/>
        <end position="80"/>
    </location>
</feature>
<keyword evidence="8" id="KW-1185">Reference proteome</keyword>
<evidence type="ECO:0000313" key="7">
    <source>
        <dbReference type="EMBL" id="SMF45742.1"/>
    </source>
</evidence>
<accession>A0A1Y6C4U0</accession>
<evidence type="ECO:0000256" key="1">
    <source>
        <dbReference type="ARBA" id="ARBA00022491"/>
    </source>
</evidence>
<proteinExistence type="predicted"/>
<dbReference type="Gene3D" id="1.10.357.10">
    <property type="entry name" value="Tetracycline Repressor, domain 2"/>
    <property type="match status" value="1"/>
</dbReference>
<feature type="DNA-binding region" description="H-T-H motif" evidence="5">
    <location>
        <begin position="43"/>
        <end position="62"/>
    </location>
</feature>
<evidence type="ECO:0000256" key="2">
    <source>
        <dbReference type="ARBA" id="ARBA00023015"/>
    </source>
</evidence>
<dbReference type="InterPro" id="IPR011075">
    <property type="entry name" value="TetR_C"/>
</dbReference>
<dbReference type="EMBL" id="FXAG01000022">
    <property type="protein sequence ID" value="SMF45742.1"/>
    <property type="molecule type" value="Genomic_DNA"/>
</dbReference>
<reference evidence="8" key="1">
    <citation type="submission" date="2017-04" db="EMBL/GenBank/DDBJ databases">
        <authorList>
            <person name="Varghese N."/>
            <person name="Submissions S."/>
        </authorList>
    </citation>
    <scope>NUCLEOTIDE SEQUENCE [LARGE SCALE GENOMIC DNA]</scope>
    <source>
        <strain evidence="8">DSM 22618</strain>
    </source>
</reference>
<dbReference type="STRING" id="1123014.SAMN02745746_03386"/>
<dbReference type="Pfam" id="PF16925">
    <property type="entry name" value="TetR_C_13"/>
    <property type="match status" value="1"/>
</dbReference>
<dbReference type="AlphaFoldDB" id="A0A1Y6C4U0"/>
<keyword evidence="2" id="KW-0805">Transcription regulation</keyword>
<dbReference type="Pfam" id="PF00440">
    <property type="entry name" value="TetR_N"/>
    <property type="match status" value="1"/>
</dbReference>
<keyword evidence="3 5" id="KW-0238">DNA-binding</keyword>
<gene>
    <name evidence="7" type="ORF">SAMN02745746_03386</name>
</gene>
<evidence type="ECO:0000313" key="8">
    <source>
        <dbReference type="Proteomes" id="UP000192920"/>
    </source>
</evidence>
<keyword evidence="1" id="KW-0678">Repressor</keyword>
<keyword evidence="4" id="KW-0804">Transcription</keyword>
<organism evidence="7 8">
    <name type="scientific">Pseudogulbenkiania subflava DSM 22618</name>
    <dbReference type="NCBI Taxonomy" id="1123014"/>
    <lineage>
        <taxon>Bacteria</taxon>
        <taxon>Pseudomonadati</taxon>
        <taxon>Pseudomonadota</taxon>
        <taxon>Betaproteobacteria</taxon>
        <taxon>Neisseriales</taxon>
        <taxon>Chromobacteriaceae</taxon>
        <taxon>Pseudogulbenkiania</taxon>
    </lineage>
</organism>
<dbReference type="SUPFAM" id="SSF46689">
    <property type="entry name" value="Homeodomain-like"/>
    <property type="match status" value="1"/>
</dbReference>
<dbReference type="Proteomes" id="UP000192920">
    <property type="component" value="Unassembled WGS sequence"/>
</dbReference>
<dbReference type="InterPro" id="IPR001647">
    <property type="entry name" value="HTH_TetR"/>
</dbReference>
<dbReference type="RefSeq" id="WP_085277477.1">
    <property type="nucleotide sequence ID" value="NZ_FXAG01000022.1"/>
</dbReference>
<protein>
    <submittedName>
        <fullName evidence="7">Transcriptional regulator, TetR family</fullName>
    </submittedName>
</protein>
<dbReference type="InterPro" id="IPR009057">
    <property type="entry name" value="Homeodomain-like_sf"/>
</dbReference>
<evidence type="ECO:0000256" key="5">
    <source>
        <dbReference type="PROSITE-ProRule" id="PRU00335"/>
    </source>
</evidence>
<dbReference type="PROSITE" id="PS01081">
    <property type="entry name" value="HTH_TETR_1"/>
    <property type="match status" value="1"/>
</dbReference>
<name>A0A1Y6C4U0_9NEIS</name>
<evidence type="ECO:0000256" key="3">
    <source>
        <dbReference type="ARBA" id="ARBA00023125"/>
    </source>
</evidence>
<dbReference type="PANTHER" id="PTHR47506">
    <property type="entry name" value="TRANSCRIPTIONAL REGULATORY PROTEIN"/>
    <property type="match status" value="1"/>
</dbReference>
<dbReference type="PANTHER" id="PTHR47506:SF10">
    <property type="entry name" value="TRANSCRIPTIONAL REGULATORY PROTEIN"/>
    <property type="match status" value="1"/>
</dbReference>
<dbReference type="PROSITE" id="PS50977">
    <property type="entry name" value="HTH_TETR_2"/>
    <property type="match status" value="1"/>
</dbReference>
<evidence type="ECO:0000256" key="4">
    <source>
        <dbReference type="ARBA" id="ARBA00023163"/>
    </source>
</evidence>
<dbReference type="Gene3D" id="1.10.10.60">
    <property type="entry name" value="Homeodomain-like"/>
    <property type="match status" value="1"/>
</dbReference>
<evidence type="ECO:0000259" key="6">
    <source>
        <dbReference type="PROSITE" id="PS50977"/>
    </source>
</evidence>
<sequence>MSTLTALAKPPGRGPGRPREFDLERALDDAMRVFQQHGYHATTISDLEQGMGLSGGSLYKAFKDKRGIFLAAFEHYTRLRTEQMQEQLAQSGSGRELLHKMLLHYAEQSSCMEGKIGCLVVTTAVELATRDEEVAARVAHVFQLRQQVLRELIERGQADGSIATSIDSADAARFMLCLIQGMRVYGKTGPAEHEMVKVVDLAMQSLG</sequence>
<dbReference type="GO" id="GO:0003677">
    <property type="term" value="F:DNA binding"/>
    <property type="evidence" value="ECO:0007669"/>
    <property type="project" value="UniProtKB-UniRule"/>
</dbReference>
<dbReference type="InterPro" id="IPR036271">
    <property type="entry name" value="Tet_transcr_reg_TetR-rel_C_sf"/>
</dbReference>
<dbReference type="SUPFAM" id="SSF48498">
    <property type="entry name" value="Tetracyclin repressor-like, C-terminal domain"/>
    <property type="match status" value="1"/>
</dbReference>